<dbReference type="PANTHER" id="PTHR43384:SF14">
    <property type="entry name" value="ESX-1 SECRETION-ASSOCIATED PROTEIN ESPI"/>
    <property type="match status" value="1"/>
</dbReference>
<protein>
    <recommendedName>
        <fullName evidence="4">MinD-like ATPase involved in chromosome partitioning or flagellar assembly</fullName>
    </recommendedName>
</protein>
<feature type="compositionally biased region" description="Basic and acidic residues" evidence="1">
    <location>
        <begin position="39"/>
        <end position="50"/>
    </location>
</feature>
<dbReference type="Proteomes" id="UP000642509">
    <property type="component" value="Unassembled WGS sequence"/>
</dbReference>
<dbReference type="Gene3D" id="3.40.50.300">
    <property type="entry name" value="P-loop containing nucleotide triphosphate hydrolases"/>
    <property type="match status" value="1"/>
</dbReference>
<proteinExistence type="predicted"/>
<dbReference type="InterPro" id="IPR027417">
    <property type="entry name" value="P-loop_NTPase"/>
</dbReference>
<evidence type="ECO:0000256" key="1">
    <source>
        <dbReference type="SAM" id="MobiDB-lite"/>
    </source>
</evidence>
<feature type="region of interest" description="Disordered" evidence="1">
    <location>
        <begin position="1"/>
        <end position="62"/>
    </location>
</feature>
<dbReference type="RefSeq" id="WP_188805966.1">
    <property type="nucleotide sequence ID" value="NZ_BAAAOU010000011.1"/>
</dbReference>
<evidence type="ECO:0000313" key="3">
    <source>
        <dbReference type="Proteomes" id="UP000642509"/>
    </source>
</evidence>
<reference evidence="3" key="1">
    <citation type="journal article" date="2019" name="Int. J. Syst. Evol. Microbiol.">
        <title>The Global Catalogue of Microorganisms (GCM) 10K type strain sequencing project: providing services to taxonomists for standard genome sequencing and annotation.</title>
        <authorList>
            <consortium name="The Broad Institute Genomics Platform"/>
            <consortium name="The Broad Institute Genome Sequencing Center for Infectious Disease"/>
            <person name="Wu L."/>
            <person name="Ma J."/>
        </authorList>
    </citation>
    <scope>NUCLEOTIDE SEQUENCE [LARGE SCALE GENOMIC DNA]</scope>
    <source>
        <strain evidence="3">CGMCC 1.7064</strain>
    </source>
</reference>
<organism evidence="2 3">
    <name type="scientific">Citricoccus zhacaiensis</name>
    <dbReference type="NCBI Taxonomy" id="489142"/>
    <lineage>
        <taxon>Bacteria</taxon>
        <taxon>Bacillati</taxon>
        <taxon>Actinomycetota</taxon>
        <taxon>Actinomycetes</taxon>
        <taxon>Micrococcales</taxon>
        <taxon>Micrococcaceae</taxon>
        <taxon>Citricoccus</taxon>
    </lineage>
</organism>
<dbReference type="SUPFAM" id="SSF52540">
    <property type="entry name" value="P-loop containing nucleoside triphosphate hydrolases"/>
    <property type="match status" value="1"/>
</dbReference>
<comment type="caution">
    <text evidence="2">The sequence shown here is derived from an EMBL/GenBank/DDBJ whole genome shotgun (WGS) entry which is preliminary data.</text>
</comment>
<accession>A0ABQ2M203</accession>
<sequence>MSSAPLDPWNDAGPAPSRPRPGSGSGRTDGGDVQWSSRSDLRRDVHRAQDDPSTGFESVASRVQRDYSRRPALSLWTRGWRALGGLWGHDRSGDRLAASGKIVQSPVTTGRRLAVVSLRGGAGKTTVTALTASTFAALRPEPVAALDLDPACGSLALRLGNGPARGADQLAADLAALDATTFDAVASRMSLGRNDLYHTGPRVTGGPLGEAAATTLLSGLSRYFPVTVIDCPTGPEHPDTAAVLTRAHAAVFVVPAAAAAVDEAAGYLRHWQTDPFLSAIPVVAAVVGTDRDAVLDPLAQAAALTRTGVGAVALRHDRHIAGGVGISLPLIRPENRLAAAELAAQALAAANSSGAPAPAARGLAW</sequence>
<dbReference type="EMBL" id="BMLQ01000005">
    <property type="protein sequence ID" value="GGO45780.1"/>
    <property type="molecule type" value="Genomic_DNA"/>
</dbReference>
<keyword evidence="3" id="KW-1185">Reference proteome</keyword>
<gene>
    <name evidence="2" type="ORF">GCM10010977_19280</name>
</gene>
<evidence type="ECO:0000313" key="2">
    <source>
        <dbReference type="EMBL" id="GGO45780.1"/>
    </source>
</evidence>
<dbReference type="InterPro" id="IPR050625">
    <property type="entry name" value="ParA/MinD_ATPase"/>
</dbReference>
<name>A0ABQ2M203_9MICC</name>
<evidence type="ECO:0008006" key="4">
    <source>
        <dbReference type="Google" id="ProtNLM"/>
    </source>
</evidence>
<dbReference type="PANTHER" id="PTHR43384">
    <property type="entry name" value="SEPTUM SITE-DETERMINING PROTEIN MIND HOMOLOG, CHLOROPLASTIC-RELATED"/>
    <property type="match status" value="1"/>
</dbReference>